<gene>
    <name evidence="3" type="ORF">PR048_006688</name>
</gene>
<feature type="domain" description="Retrovirus-related Pol polyprotein from transposon TNT 1-94-like beta-barrel" evidence="2">
    <location>
        <begin position="124"/>
        <end position="184"/>
    </location>
</feature>
<reference evidence="3 4" key="1">
    <citation type="submission" date="2023-02" db="EMBL/GenBank/DDBJ databases">
        <title>LHISI_Scaffold_Assembly.</title>
        <authorList>
            <person name="Stuart O.P."/>
            <person name="Cleave R."/>
            <person name="Magrath M.J.L."/>
            <person name="Mikheyev A.S."/>
        </authorList>
    </citation>
    <scope>NUCLEOTIDE SEQUENCE [LARGE SCALE GENOMIC DNA]</scope>
    <source>
        <strain evidence="3">Daus_M_001</strain>
        <tissue evidence="3">Leg muscle</tissue>
    </source>
</reference>
<dbReference type="InterPro" id="IPR054722">
    <property type="entry name" value="PolX-like_BBD"/>
</dbReference>
<keyword evidence="4" id="KW-1185">Reference proteome</keyword>
<protein>
    <recommendedName>
        <fullName evidence="2">Retrovirus-related Pol polyprotein from transposon TNT 1-94-like beta-barrel domain-containing protein</fullName>
    </recommendedName>
</protein>
<accession>A0ABQ9IBN4</accession>
<dbReference type="Proteomes" id="UP001159363">
    <property type="component" value="Chromosome 2"/>
</dbReference>
<evidence type="ECO:0000259" key="2">
    <source>
        <dbReference type="Pfam" id="PF22936"/>
    </source>
</evidence>
<name>A0ABQ9IBN4_9NEOP</name>
<sequence length="228" mass="25715">MQEKCNDEWIGTLLLAGLSDHYKPIIMALENSGTKITGDSIKTEDWNTSEETALYVKRQPHREVKCFICNKPNHIARNWPDRCNSPGASKKPTSQRDESRCSENWSNNSKRAFLAAHSHHYLKSCNNTVIAADGSDLIAYVSGSVDLKFQNGDEIVEVVAKDVLHIQNSAVNLLSASKVVKKKGYKVTFDRNVVCMYYDRIGKLVATAYLRNGIYCMNISEIKQFFLC</sequence>
<dbReference type="EMBL" id="JARBHB010000002">
    <property type="protein sequence ID" value="KAJ8894078.1"/>
    <property type="molecule type" value="Genomic_DNA"/>
</dbReference>
<evidence type="ECO:0000313" key="3">
    <source>
        <dbReference type="EMBL" id="KAJ8894078.1"/>
    </source>
</evidence>
<organism evidence="3 4">
    <name type="scientific">Dryococelus australis</name>
    <dbReference type="NCBI Taxonomy" id="614101"/>
    <lineage>
        <taxon>Eukaryota</taxon>
        <taxon>Metazoa</taxon>
        <taxon>Ecdysozoa</taxon>
        <taxon>Arthropoda</taxon>
        <taxon>Hexapoda</taxon>
        <taxon>Insecta</taxon>
        <taxon>Pterygota</taxon>
        <taxon>Neoptera</taxon>
        <taxon>Polyneoptera</taxon>
        <taxon>Phasmatodea</taxon>
        <taxon>Verophasmatodea</taxon>
        <taxon>Anareolatae</taxon>
        <taxon>Phasmatidae</taxon>
        <taxon>Eurycanthinae</taxon>
        <taxon>Dryococelus</taxon>
    </lineage>
</organism>
<proteinExistence type="predicted"/>
<evidence type="ECO:0000256" key="1">
    <source>
        <dbReference type="SAM" id="MobiDB-lite"/>
    </source>
</evidence>
<comment type="caution">
    <text evidence="3">The sequence shown here is derived from an EMBL/GenBank/DDBJ whole genome shotgun (WGS) entry which is preliminary data.</text>
</comment>
<feature type="region of interest" description="Disordered" evidence="1">
    <location>
        <begin position="82"/>
        <end position="103"/>
    </location>
</feature>
<dbReference type="Pfam" id="PF22936">
    <property type="entry name" value="Pol_BBD"/>
    <property type="match status" value="1"/>
</dbReference>
<evidence type="ECO:0000313" key="4">
    <source>
        <dbReference type="Proteomes" id="UP001159363"/>
    </source>
</evidence>